<evidence type="ECO:0000313" key="2">
    <source>
        <dbReference type="Proteomes" id="UP000177941"/>
    </source>
</evidence>
<evidence type="ECO:0000313" key="1">
    <source>
        <dbReference type="EMBL" id="OGY35595.1"/>
    </source>
</evidence>
<organism evidence="1 2">
    <name type="scientific">Candidatus Andersenbacteria bacterium RIFCSPHIGHO2_12_FULL_45_11b</name>
    <dbReference type="NCBI Taxonomy" id="1797282"/>
    <lineage>
        <taxon>Bacteria</taxon>
        <taxon>Candidatus Anderseniibacteriota</taxon>
    </lineage>
</organism>
<dbReference type="GO" id="GO:0009143">
    <property type="term" value="P:nucleoside triphosphate catabolic process"/>
    <property type="evidence" value="ECO:0007669"/>
    <property type="project" value="InterPro"/>
</dbReference>
<dbReference type="GO" id="GO:0047429">
    <property type="term" value="F:nucleoside triphosphate diphosphatase activity"/>
    <property type="evidence" value="ECO:0007669"/>
    <property type="project" value="InterPro"/>
</dbReference>
<dbReference type="AlphaFoldDB" id="A0A1G1X6F4"/>
<dbReference type="InterPro" id="IPR052555">
    <property type="entry name" value="dCTP_Pyrophosphatase"/>
</dbReference>
<dbReference type="InterPro" id="IPR025984">
    <property type="entry name" value="DCTPP"/>
</dbReference>
<comment type="caution">
    <text evidence="1">The sequence shown here is derived from an EMBL/GenBank/DDBJ whole genome shotgun (WGS) entry which is preliminary data.</text>
</comment>
<name>A0A1G1X6F4_9BACT</name>
<gene>
    <name evidence="1" type="ORF">A3E36_00235</name>
</gene>
<dbReference type="SUPFAM" id="SSF101386">
    <property type="entry name" value="all-alpha NTP pyrophosphatases"/>
    <property type="match status" value="1"/>
</dbReference>
<dbReference type="Gene3D" id="1.10.287.1080">
    <property type="entry name" value="MazG-like"/>
    <property type="match status" value="1"/>
</dbReference>
<dbReference type="Proteomes" id="UP000177941">
    <property type="component" value="Unassembled WGS sequence"/>
</dbReference>
<dbReference type="PANTHER" id="PTHR46523:SF1">
    <property type="entry name" value="DCTP PYROPHOSPHATASE 1"/>
    <property type="match status" value="1"/>
</dbReference>
<dbReference type="PIRSF" id="PIRSF029826">
    <property type="entry name" value="UCP029826_pph"/>
    <property type="match status" value="1"/>
</dbReference>
<dbReference type="EMBL" id="MHHS01000048">
    <property type="protein sequence ID" value="OGY35595.1"/>
    <property type="molecule type" value="Genomic_DNA"/>
</dbReference>
<accession>A0A1G1X6F4</accession>
<reference evidence="1 2" key="1">
    <citation type="journal article" date="2016" name="Nat. Commun.">
        <title>Thousands of microbial genomes shed light on interconnected biogeochemical processes in an aquifer system.</title>
        <authorList>
            <person name="Anantharaman K."/>
            <person name="Brown C.T."/>
            <person name="Hug L.A."/>
            <person name="Sharon I."/>
            <person name="Castelle C.J."/>
            <person name="Probst A.J."/>
            <person name="Thomas B.C."/>
            <person name="Singh A."/>
            <person name="Wilkins M.J."/>
            <person name="Karaoz U."/>
            <person name="Brodie E.L."/>
            <person name="Williams K.H."/>
            <person name="Hubbard S.S."/>
            <person name="Banfield J.F."/>
        </authorList>
    </citation>
    <scope>NUCLEOTIDE SEQUENCE [LARGE SCALE GENOMIC DNA]</scope>
</reference>
<proteinExistence type="predicted"/>
<dbReference type="CDD" id="cd11537">
    <property type="entry name" value="NTP-PPase_RS21-C6_like"/>
    <property type="match status" value="1"/>
</dbReference>
<protein>
    <submittedName>
        <fullName evidence="1">Nucleotide pyrophosphohydrolase</fullName>
    </submittedName>
</protein>
<dbReference type="Pfam" id="PF12643">
    <property type="entry name" value="MazG-like"/>
    <property type="match status" value="1"/>
</dbReference>
<dbReference type="PANTHER" id="PTHR46523">
    <property type="entry name" value="DCTP PYROPHOSPHATASE 1"/>
    <property type="match status" value="1"/>
</dbReference>
<keyword evidence="1" id="KW-0378">Hydrolase</keyword>
<sequence length="112" mass="13351">MKEATKRIVAFRDARDWKQFHNPKDLALSMVLEASEVMEHFQWKSKEEIDVYIKTNKDEIGEELADVFYWVLLMSNDLDIDILAMVEKKMKQNEKKYPVKKAKGKHTKYNKL</sequence>